<feature type="binding site" evidence="1">
    <location>
        <position position="125"/>
    </location>
    <ligand>
        <name>substrate</name>
    </ligand>
</feature>
<protein>
    <recommendedName>
        <fullName evidence="1">Tryptophan 2,3-dioxygenase</fullName>
        <shortName evidence="1">TDO</shortName>
        <ecNumber evidence="1">1.13.11.11</ecNumber>
    </recommendedName>
    <alternativeName>
        <fullName evidence="1">Tryptamin 2,3-dioxygenase</fullName>
    </alternativeName>
    <alternativeName>
        <fullName evidence="1">Tryptophan oxygenase</fullName>
        <shortName evidence="1">TO</shortName>
        <shortName evidence="1">TRPO</shortName>
    </alternativeName>
    <alternativeName>
        <fullName evidence="1">Tryptophan pyrrolase</fullName>
    </alternativeName>
    <alternativeName>
        <fullName evidence="1">Tryptophanase</fullName>
    </alternativeName>
</protein>
<feature type="binding site" evidence="1">
    <location>
        <position position="339"/>
    </location>
    <ligand>
        <name>substrate</name>
    </ligand>
</feature>
<dbReference type="Pfam" id="PF03301">
    <property type="entry name" value="Trp_dioxygenase"/>
    <property type="match status" value="1"/>
</dbReference>
<dbReference type="EC" id="1.13.11.11" evidence="1"/>
<evidence type="ECO:0000313" key="2">
    <source>
        <dbReference type="EMBL" id="MDC0679150.1"/>
    </source>
</evidence>
<evidence type="ECO:0000313" key="3">
    <source>
        <dbReference type="Proteomes" id="UP001217485"/>
    </source>
</evidence>
<feature type="binding site" evidence="1">
    <location>
        <begin position="58"/>
        <end position="62"/>
    </location>
    <ligand>
        <name>substrate</name>
    </ligand>
</feature>
<keyword evidence="1" id="KW-0823">Tryptophan catabolism</keyword>
<comment type="pathway">
    <text evidence="1">Amino-acid degradation; L-tryptophan degradation via kynurenine pathway; L-kynurenine from L-tryptophan: step 1/2.</text>
</comment>
<comment type="subunit">
    <text evidence="1">Homotetramer.</text>
</comment>
<keyword evidence="1" id="KW-0223">Dioxygenase</keyword>
<keyword evidence="1" id="KW-0349">Heme</keyword>
<name>A0ABT5BZY1_9BACT</name>
<dbReference type="InterPro" id="IPR004981">
    <property type="entry name" value="Trp_2_3_dOase"/>
</dbReference>
<dbReference type="EMBL" id="JAQNDK010000002">
    <property type="protein sequence ID" value="MDC0679150.1"/>
    <property type="molecule type" value="Genomic_DNA"/>
</dbReference>
<dbReference type="InterPro" id="IPR037217">
    <property type="entry name" value="Trp/Indoleamine_2_3_dOase-like"/>
</dbReference>
<feature type="binding site" evidence="1">
    <location>
        <position position="129"/>
    </location>
    <ligand>
        <name>substrate</name>
    </ligand>
</feature>
<comment type="cofactor">
    <cofactor evidence="1">
        <name>heme</name>
        <dbReference type="ChEBI" id="CHEBI:30413"/>
    </cofactor>
    <text evidence="1">Binds 1 heme group per subunit.</text>
</comment>
<comment type="caution">
    <text evidence="2">The sequence shown here is derived from an EMBL/GenBank/DDBJ whole genome shotgun (WGS) entry which is preliminary data.</text>
</comment>
<sequence length="391" mass="44815">MARAHRLLRTRRTNAAGGASRITNDMNYWDYIHVEELLALQGGFDDDEQKVGNDEALFIVVHQIYELWFKLILRELTSARELFRQNPVPDQKLASAARSFRRVVAIFEQAIEHFRVMETLTTRDYLDFRDRLIPASGFQSAQLREIELVLGLDDALRIPLGREGSYKEALKTADGAPSAATRRVEARLASGPSLKHTLYEWLSRTPIDGSSEPEGVLSFLRSYTRSMREENERRVQMAIDKALTPPDVERLRARYEAESAAAEAFLLAEDDPAADEATREKRRAIRAAIVFIESYRELPRLAWPREVLDRILEMEQAMLIWRQRHARMVERVIGRRTGTGGSAGVDYLDQTALRYRVFGDLWTVRSLLLRKPSVPVLEHASDYGFRVEDSP</sequence>
<comment type="similarity">
    <text evidence="1">Belongs to the tryptophan 2,3-dioxygenase family.</text>
</comment>
<comment type="catalytic activity">
    <reaction evidence="1">
        <text>L-tryptophan + O2 = N-formyl-L-kynurenine</text>
        <dbReference type="Rhea" id="RHEA:24536"/>
        <dbReference type="ChEBI" id="CHEBI:15379"/>
        <dbReference type="ChEBI" id="CHEBI:57912"/>
        <dbReference type="ChEBI" id="CHEBI:58629"/>
        <dbReference type="EC" id="1.13.11.11"/>
    </reaction>
</comment>
<reference evidence="2 3" key="1">
    <citation type="submission" date="2023-01" db="EMBL/GenBank/DDBJ databases">
        <title>Minimal conservation of predation-associated metabolite biosynthetic gene clusters underscores biosynthetic potential of Myxococcota including descriptions for ten novel species: Archangium lansinium sp. nov., Myxococcus landrumus sp. nov., Nannocystis bai.</title>
        <authorList>
            <person name="Ahearne A."/>
            <person name="Stevens C."/>
            <person name="Dowd S."/>
        </authorList>
    </citation>
    <scope>NUCLEOTIDE SEQUENCE [LARGE SCALE GENOMIC DNA]</scope>
    <source>
        <strain evidence="2 3">WIWO2</strain>
    </source>
</reference>
<evidence type="ECO:0000256" key="1">
    <source>
        <dbReference type="HAMAP-Rule" id="MF_01972"/>
    </source>
</evidence>
<dbReference type="PANTHER" id="PTHR10138:SF0">
    <property type="entry name" value="TRYPTOPHAN 2,3-DIOXYGENASE"/>
    <property type="match status" value="1"/>
</dbReference>
<accession>A0ABT5BZY1</accession>
<proteinExistence type="inferred from homology"/>
<keyword evidence="1" id="KW-0408">Iron</keyword>
<keyword evidence="1" id="KW-0479">Metal-binding</keyword>
<dbReference type="SUPFAM" id="SSF140959">
    <property type="entry name" value="Indolic compounds 2,3-dioxygenase-like"/>
    <property type="match status" value="1"/>
</dbReference>
<dbReference type="Gene3D" id="1.10.287.3810">
    <property type="match status" value="1"/>
</dbReference>
<dbReference type="HAMAP" id="MF_01972">
    <property type="entry name" value="T23O"/>
    <property type="match status" value="1"/>
</dbReference>
<organism evidence="2 3">
    <name type="scientific">Sorangium atrum</name>
    <dbReference type="NCBI Taxonomy" id="2995308"/>
    <lineage>
        <taxon>Bacteria</taxon>
        <taxon>Pseudomonadati</taxon>
        <taxon>Myxococcota</taxon>
        <taxon>Polyangia</taxon>
        <taxon>Polyangiales</taxon>
        <taxon>Polyangiaceae</taxon>
        <taxon>Sorangium</taxon>
    </lineage>
</organism>
<comment type="function">
    <text evidence="1">Heme-dependent dioxygenase that catalyzes the oxidative cleavage of the L-tryptophan (L-Trp) pyrrole ring and converts L-tryptophan to N-formyl-L-kynurenine. Catalyzes the oxidative cleavage of the indole moiety.</text>
</comment>
<keyword evidence="1" id="KW-0560">Oxidoreductase</keyword>
<dbReference type="Proteomes" id="UP001217485">
    <property type="component" value="Unassembled WGS sequence"/>
</dbReference>
<keyword evidence="3" id="KW-1185">Reference proteome</keyword>
<gene>
    <name evidence="1" type="primary">kynA</name>
    <name evidence="2" type="ORF">POL72_15510</name>
</gene>
<dbReference type="PANTHER" id="PTHR10138">
    <property type="entry name" value="TRYPTOPHAN 2,3-DIOXYGENASE"/>
    <property type="match status" value="1"/>
</dbReference>
<dbReference type="Gene3D" id="1.20.58.480">
    <property type="match status" value="1"/>
</dbReference>
<feature type="binding site" description="axial binding residue" evidence="1">
    <location>
        <position position="325"/>
    </location>
    <ligand>
        <name>heme</name>
        <dbReference type="ChEBI" id="CHEBI:30413"/>
    </ligand>
    <ligandPart>
        <name>Fe</name>
        <dbReference type="ChEBI" id="CHEBI:18248"/>
    </ligandPart>
</feature>